<evidence type="ECO:0000313" key="5">
    <source>
        <dbReference type="EMBL" id="KAJ7626208.1"/>
    </source>
</evidence>
<keyword evidence="2" id="KW-1133">Transmembrane helix</keyword>
<dbReference type="InterPro" id="IPR021109">
    <property type="entry name" value="Peptidase_aspartic_dom_sf"/>
</dbReference>
<dbReference type="SUPFAM" id="SSF50630">
    <property type="entry name" value="Acid proteases"/>
    <property type="match status" value="1"/>
</dbReference>
<feature type="domain" description="Peptidase A1" evidence="4">
    <location>
        <begin position="66"/>
        <end position="396"/>
    </location>
</feature>
<keyword evidence="6" id="KW-1185">Reference proteome</keyword>
<dbReference type="PANTHER" id="PTHR47966:SF51">
    <property type="entry name" value="BETA-SITE APP-CLEAVING ENZYME, ISOFORM A-RELATED"/>
    <property type="match status" value="1"/>
</dbReference>
<accession>A0AAD7BNP7</accession>
<dbReference type="GO" id="GO:0006508">
    <property type="term" value="P:proteolysis"/>
    <property type="evidence" value="ECO:0007669"/>
    <property type="project" value="InterPro"/>
</dbReference>
<proteinExistence type="inferred from homology"/>
<dbReference type="Gene3D" id="2.40.70.10">
    <property type="entry name" value="Acid Proteases"/>
    <property type="match status" value="2"/>
</dbReference>
<dbReference type="PANTHER" id="PTHR47966">
    <property type="entry name" value="BETA-SITE APP-CLEAVING ENZYME, ISOFORM A-RELATED"/>
    <property type="match status" value="1"/>
</dbReference>
<keyword evidence="2" id="KW-0812">Transmembrane</keyword>
<feature type="signal peptide" evidence="3">
    <location>
        <begin position="1"/>
        <end position="24"/>
    </location>
</feature>
<reference evidence="5" key="1">
    <citation type="submission" date="2023-03" db="EMBL/GenBank/DDBJ databases">
        <title>Massive genome expansion in bonnet fungi (Mycena s.s.) driven by repeated elements and novel gene families across ecological guilds.</title>
        <authorList>
            <consortium name="Lawrence Berkeley National Laboratory"/>
            <person name="Harder C.B."/>
            <person name="Miyauchi S."/>
            <person name="Viragh M."/>
            <person name="Kuo A."/>
            <person name="Thoen E."/>
            <person name="Andreopoulos B."/>
            <person name="Lu D."/>
            <person name="Skrede I."/>
            <person name="Drula E."/>
            <person name="Henrissat B."/>
            <person name="Morin E."/>
            <person name="Kohler A."/>
            <person name="Barry K."/>
            <person name="LaButti K."/>
            <person name="Morin E."/>
            <person name="Salamov A."/>
            <person name="Lipzen A."/>
            <person name="Mereny Z."/>
            <person name="Hegedus B."/>
            <person name="Baldrian P."/>
            <person name="Stursova M."/>
            <person name="Weitz H."/>
            <person name="Taylor A."/>
            <person name="Grigoriev I.V."/>
            <person name="Nagy L.G."/>
            <person name="Martin F."/>
            <person name="Kauserud H."/>
        </authorList>
    </citation>
    <scope>NUCLEOTIDE SEQUENCE</scope>
    <source>
        <strain evidence="5">9284</strain>
    </source>
</reference>
<feature type="transmembrane region" description="Helical" evidence="2">
    <location>
        <begin position="436"/>
        <end position="456"/>
    </location>
</feature>
<evidence type="ECO:0000313" key="6">
    <source>
        <dbReference type="Proteomes" id="UP001221142"/>
    </source>
</evidence>
<evidence type="ECO:0000256" key="3">
    <source>
        <dbReference type="SAM" id="SignalP"/>
    </source>
</evidence>
<dbReference type="PRINTS" id="PR00792">
    <property type="entry name" value="PEPSIN"/>
</dbReference>
<dbReference type="AlphaFoldDB" id="A0AAD7BNP7"/>
<keyword evidence="2" id="KW-0472">Membrane</keyword>
<organism evidence="5 6">
    <name type="scientific">Roridomyces roridus</name>
    <dbReference type="NCBI Taxonomy" id="1738132"/>
    <lineage>
        <taxon>Eukaryota</taxon>
        <taxon>Fungi</taxon>
        <taxon>Dikarya</taxon>
        <taxon>Basidiomycota</taxon>
        <taxon>Agaricomycotina</taxon>
        <taxon>Agaricomycetes</taxon>
        <taxon>Agaricomycetidae</taxon>
        <taxon>Agaricales</taxon>
        <taxon>Marasmiineae</taxon>
        <taxon>Mycenaceae</taxon>
        <taxon>Roridomyces</taxon>
    </lineage>
</organism>
<dbReference type="EMBL" id="JARKIF010000012">
    <property type="protein sequence ID" value="KAJ7626208.1"/>
    <property type="molecule type" value="Genomic_DNA"/>
</dbReference>
<evidence type="ECO:0000259" key="4">
    <source>
        <dbReference type="PROSITE" id="PS51767"/>
    </source>
</evidence>
<dbReference type="Pfam" id="PF00026">
    <property type="entry name" value="Asp"/>
    <property type="match status" value="1"/>
</dbReference>
<comment type="similarity">
    <text evidence="1">Belongs to the peptidase A1 family.</text>
</comment>
<dbReference type="CDD" id="cd05471">
    <property type="entry name" value="pepsin_like"/>
    <property type="match status" value="1"/>
</dbReference>
<dbReference type="Proteomes" id="UP001221142">
    <property type="component" value="Unassembled WGS sequence"/>
</dbReference>
<dbReference type="PROSITE" id="PS51767">
    <property type="entry name" value="PEPTIDASE_A1"/>
    <property type="match status" value="1"/>
</dbReference>
<feature type="chain" id="PRO_5041971860" evidence="3">
    <location>
        <begin position="25"/>
        <end position="457"/>
    </location>
</feature>
<gene>
    <name evidence="5" type="ORF">FB45DRAFT_76287</name>
</gene>
<protein>
    <submittedName>
        <fullName evidence="5">Aspartic peptidase domain-containing protein</fullName>
    </submittedName>
</protein>
<dbReference type="GO" id="GO:0004190">
    <property type="term" value="F:aspartic-type endopeptidase activity"/>
    <property type="evidence" value="ECO:0007669"/>
    <property type="project" value="InterPro"/>
</dbReference>
<dbReference type="InterPro" id="IPR001461">
    <property type="entry name" value="Aspartic_peptidase_A1"/>
</dbReference>
<comment type="caution">
    <text evidence="5">The sequence shown here is derived from an EMBL/GenBank/DDBJ whole genome shotgun (WGS) entry which is preliminary data.</text>
</comment>
<keyword evidence="3" id="KW-0732">Signal</keyword>
<sequence length="457" mass="48494">MFSSLSFFLLAGVQILFHACQCSALVTGRKSFPLDLITRDGSAGITLEAIANTTASQTVDAVDLRYVTNITVNGRNFRVLIDTGSIDLWLVTPPDFTFNDTKIFVNNGFLGGAVNGTIGFGTVQLGSYTVAQQAFNSAKVVQLGDVLNLGLDGLIGLSFQGQGTPSAIEEALDEAGMDPKLGTPFLLNVFNQTPNQNNAIGMSLTRTDDSEGTAISSFTINSVDPAIANARIPAIPLFPGDNGIWSFLVDGFSVNGQQIAVPASSVDNVPLGKMVFRLDTGTPSALMPQPLMDAIYSSISGSVFRVVRGFDSEPVWTVPCDSTAILSMMVGSQYFPIHPLDLSEVFIETTTQQPVCVSPFLGAPGNIFRDILAGDSFMRNFYSIFNFANAITLAPTQNASVQLIPETNATSASQDAVNVRNALLNKYKKNSSRPSVAITSIQGGLLLGAVGLLLGFM</sequence>
<dbReference type="InterPro" id="IPR034164">
    <property type="entry name" value="Pepsin-like_dom"/>
</dbReference>
<evidence type="ECO:0000256" key="1">
    <source>
        <dbReference type="ARBA" id="ARBA00007447"/>
    </source>
</evidence>
<evidence type="ECO:0000256" key="2">
    <source>
        <dbReference type="SAM" id="Phobius"/>
    </source>
</evidence>
<dbReference type="InterPro" id="IPR033121">
    <property type="entry name" value="PEPTIDASE_A1"/>
</dbReference>
<name>A0AAD7BNP7_9AGAR</name>